<name>A0ABV7H6J8_9BURK</name>
<evidence type="ECO:0000313" key="2">
    <source>
        <dbReference type="Proteomes" id="UP001595556"/>
    </source>
</evidence>
<accession>A0ABV7H6J8</accession>
<reference evidence="2" key="1">
    <citation type="journal article" date="2019" name="Int. J. Syst. Evol. Microbiol.">
        <title>The Global Catalogue of Microorganisms (GCM) 10K type strain sequencing project: providing services to taxonomists for standard genome sequencing and annotation.</title>
        <authorList>
            <consortium name="The Broad Institute Genomics Platform"/>
            <consortium name="The Broad Institute Genome Sequencing Center for Infectious Disease"/>
            <person name="Wu L."/>
            <person name="Ma J."/>
        </authorList>
    </citation>
    <scope>NUCLEOTIDE SEQUENCE [LARGE SCALE GENOMIC DNA]</scope>
    <source>
        <strain evidence="2">KCTC 52168</strain>
    </source>
</reference>
<organism evidence="1 2">
    <name type="scientific">Piscinibacterium candidicorallinum</name>
    <dbReference type="NCBI Taxonomy" id="1793872"/>
    <lineage>
        <taxon>Bacteria</taxon>
        <taxon>Pseudomonadati</taxon>
        <taxon>Pseudomonadota</taxon>
        <taxon>Betaproteobacteria</taxon>
        <taxon>Burkholderiales</taxon>
        <taxon>Piscinibacterium</taxon>
    </lineage>
</organism>
<protein>
    <submittedName>
        <fullName evidence="1">DUF3540 domain-containing protein</fullName>
    </submittedName>
</protein>
<dbReference type="Pfam" id="PF12059">
    <property type="entry name" value="DUF3540"/>
    <property type="match status" value="1"/>
</dbReference>
<dbReference type="EMBL" id="JBHRTI010000004">
    <property type="protein sequence ID" value="MFC3147637.1"/>
    <property type="molecule type" value="Genomic_DNA"/>
</dbReference>
<dbReference type="Proteomes" id="UP001595556">
    <property type="component" value="Unassembled WGS sequence"/>
</dbReference>
<keyword evidence="2" id="KW-1185">Reference proteome</keyword>
<evidence type="ECO:0000313" key="1">
    <source>
        <dbReference type="EMBL" id="MFC3147637.1"/>
    </source>
</evidence>
<dbReference type="RefSeq" id="WP_377302902.1">
    <property type="nucleotide sequence ID" value="NZ_CP180191.1"/>
</dbReference>
<gene>
    <name evidence="1" type="ORF">ACFOEN_08280</name>
</gene>
<proteinExistence type="predicted"/>
<dbReference type="InterPro" id="IPR021927">
    <property type="entry name" value="DUF3540"/>
</dbReference>
<comment type="caution">
    <text evidence="1">The sequence shown here is derived from an EMBL/GenBank/DDBJ whole genome shotgun (WGS) entry which is preliminary data.</text>
</comment>
<sequence length="246" mass="25704">MNASSQDRRGRTKHLALASSEGASVASIDVAAPLPRAGSAAGQIALHAGYLGARDDGSLQVVHNGAVLPVQMASSCLLQAQAADLVAYVLVGETGYVVHVLKAAASPEMPPRVQLPADAELVVGAGTLTLSAPEIALQTPALKVDTERTEFRAREAQMVAERAFSVVGALDAVWTSVKMAGTLWRSVFDRHESHAQHHLRMSEGTDAVKAPIVDVQADTLASTRAENVAVDAKTLVKLRGGQVHIG</sequence>